<organism evidence="2 3">
    <name type="scientific">Picrophilus torridus (strain ATCC 700027 / DSM 9790 / JCM 10055 / NBRC 100828 / KAW 2/3)</name>
    <dbReference type="NCBI Taxonomy" id="1122961"/>
    <lineage>
        <taxon>Archaea</taxon>
        <taxon>Methanobacteriati</taxon>
        <taxon>Thermoplasmatota</taxon>
        <taxon>Thermoplasmata</taxon>
        <taxon>Thermoplasmatales</taxon>
        <taxon>Picrophilaceae</taxon>
        <taxon>Picrophilus</taxon>
    </lineage>
</organism>
<gene>
    <name evidence="2" type="ORF">SAMN02745355_0675</name>
</gene>
<dbReference type="InterPro" id="IPR050177">
    <property type="entry name" value="Lipid_A_modif_metabolic_enz"/>
</dbReference>
<feature type="domain" description="NAD-dependent epimerase/dehydratase" evidence="1">
    <location>
        <begin position="3"/>
        <end position="233"/>
    </location>
</feature>
<name>A0A8G2FWJ5_PICTO</name>
<dbReference type="Proteomes" id="UP000192315">
    <property type="component" value="Unassembled WGS sequence"/>
</dbReference>
<dbReference type="PANTHER" id="PTHR43245">
    <property type="entry name" value="BIFUNCTIONAL POLYMYXIN RESISTANCE PROTEIN ARNA"/>
    <property type="match status" value="1"/>
</dbReference>
<keyword evidence="3" id="KW-1185">Reference proteome</keyword>
<dbReference type="EMBL" id="FWYE01000001">
    <property type="protein sequence ID" value="SMD30776.1"/>
    <property type="molecule type" value="Genomic_DNA"/>
</dbReference>
<accession>A0A8G2FWJ5</accession>
<reference evidence="2 3" key="1">
    <citation type="submission" date="2017-04" db="EMBL/GenBank/DDBJ databases">
        <authorList>
            <person name="Varghese N."/>
            <person name="Submissions S."/>
        </authorList>
    </citation>
    <scope>NUCLEOTIDE SEQUENCE [LARGE SCALE GENOMIC DNA]</scope>
    <source>
        <strain evidence="2 3">DSM 9789</strain>
    </source>
</reference>
<evidence type="ECO:0000313" key="2">
    <source>
        <dbReference type="EMBL" id="SMD30776.1"/>
    </source>
</evidence>
<dbReference type="AlphaFoldDB" id="A0A8G2FWJ5"/>
<proteinExistence type="predicted"/>
<evidence type="ECO:0000313" key="3">
    <source>
        <dbReference type="Proteomes" id="UP000192315"/>
    </source>
</evidence>
<evidence type="ECO:0000259" key="1">
    <source>
        <dbReference type="Pfam" id="PF01370"/>
    </source>
</evidence>
<dbReference type="InterPro" id="IPR036291">
    <property type="entry name" value="NAD(P)-bd_dom_sf"/>
</dbReference>
<sequence length="337" mass="38076">MNILVTGGTGYIGRILVPELIGRGHNVTVIDRGFLDYDDPTKDYEGAHLIRDDIRTCDPSRLRGFDGVIDLAALSNDPSGDLDKTATWDINYIGRVRIARLAKKLGAKRYVVASSCSVYGFRDGLSDESTPTNPLTTYAEANVAVERDNLSLNDSSFRATALRFATVFGYSKRFRLDLVVNAMTFYGYKNRVVRMMRDGNQYRPFIHVKDVSRALIQAIESNDDIGGRPINVGNERLNMQIKDIATIIMHKLGKDTKLELYGDPDNRSYQVKFDAARDLLKFETKFDLEYGVDEIIDKCKEGLDDLPQMHTVNYYKTLLNAEDSIAKYLNLKPKIIF</sequence>
<dbReference type="RefSeq" id="WP_084272637.1">
    <property type="nucleotide sequence ID" value="NZ_FWYE01000001.1"/>
</dbReference>
<dbReference type="PANTHER" id="PTHR43245:SF23">
    <property type="entry name" value="NAD(P)-BINDING DOMAIN-CONTAINING PROTEIN"/>
    <property type="match status" value="1"/>
</dbReference>
<dbReference type="Pfam" id="PF01370">
    <property type="entry name" value="Epimerase"/>
    <property type="match status" value="1"/>
</dbReference>
<comment type="caution">
    <text evidence="2">The sequence shown here is derived from an EMBL/GenBank/DDBJ whole genome shotgun (WGS) entry which is preliminary data.</text>
</comment>
<dbReference type="InterPro" id="IPR001509">
    <property type="entry name" value="Epimerase_deHydtase"/>
</dbReference>
<dbReference type="Gene3D" id="3.40.50.720">
    <property type="entry name" value="NAD(P)-binding Rossmann-like Domain"/>
    <property type="match status" value="1"/>
</dbReference>
<dbReference type="CDD" id="cd08946">
    <property type="entry name" value="SDR_e"/>
    <property type="match status" value="1"/>
</dbReference>
<protein>
    <submittedName>
        <fullName evidence="2">Nucleoside-diphosphate-sugar epimerase</fullName>
    </submittedName>
</protein>
<dbReference type="SUPFAM" id="SSF51735">
    <property type="entry name" value="NAD(P)-binding Rossmann-fold domains"/>
    <property type="match status" value="1"/>
</dbReference>